<evidence type="ECO:0000313" key="2">
    <source>
        <dbReference type="EMBL" id="PRQ25031.1"/>
    </source>
</evidence>
<protein>
    <submittedName>
        <fullName evidence="2">Uncharacterized protein</fullName>
    </submittedName>
</protein>
<evidence type="ECO:0000313" key="3">
    <source>
        <dbReference type="Proteomes" id="UP000238479"/>
    </source>
</evidence>
<dbReference type="EMBL" id="PDCK01000044">
    <property type="protein sequence ID" value="PRQ25031.1"/>
    <property type="molecule type" value="Genomic_DNA"/>
</dbReference>
<reference evidence="2 3" key="1">
    <citation type="journal article" date="2018" name="Nat. Genet.">
        <title>The Rosa genome provides new insights in the design of modern roses.</title>
        <authorList>
            <person name="Bendahmane M."/>
        </authorList>
    </citation>
    <scope>NUCLEOTIDE SEQUENCE [LARGE SCALE GENOMIC DNA]</scope>
    <source>
        <strain evidence="3">cv. Old Blush</strain>
    </source>
</reference>
<organism evidence="2 3">
    <name type="scientific">Rosa chinensis</name>
    <name type="common">China rose</name>
    <dbReference type="NCBI Taxonomy" id="74649"/>
    <lineage>
        <taxon>Eukaryota</taxon>
        <taxon>Viridiplantae</taxon>
        <taxon>Streptophyta</taxon>
        <taxon>Embryophyta</taxon>
        <taxon>Tracheophyta</taxon>
        <taxon>Spermatophyta</taxon>
        <taxon>Magnoliopsida</taxon>
        <taxon>eudicotyledons</taxon>
        <taxon>Gunneridae</taxon>
        <taxon>Pentapetalae</taxon>
        <taxon>rosids</taxon>
        <taxon>fabids</taxon>
        <taxon>Rosales</taxon>
        <taxon>Rosaceae</taxon>
        <taxon>Rosoideae</taxon>
        <taxon>Rosoideae incertae sedis</taxon>
        <taxon>Rosa</taxon>
    </lineage>
</organism>
<dbReference type="Gramene" id="PRQ25031">
    <property type="protein sequence ID" value="PRQ25031"/>
    <property type="gene ID" value="RchiOBHm_Chr6g0279061"/>
</dbReference>
<feature type="compositionally biased region" description="Acidic residues" evidence="1">
    <location>
        <begin position="43"/>
        <end position="56"/>
    </location>
</feature>
<keyword evidence="3" id="KW-1185">Reference proteome</keyword>
<accession>A0A2P6PSZ6</accession>
<feature type="region of interest" description="Disordered" evidence="1">
    <location>
        <begin position="18"/>
        <end position="64"/>
    </location>
</feature>
<name>A0A2P6PSZ6_ROSCH</name>
<sequence length="64" mass="7228">MYRFSPQELMLQLFSLQRRRTSPEHSGENSSADLELILTLDANNDDSSGEEADDDNSSQGDFVF</sequence>
<evidence type="ECO:0000256" key="1">
    <source>
        <dbReference type="SAM" id="MobiDB-lite"/>
    </source>
</evidence>
<comment type="caution">
    <text evidence="2">The sequence shown here is derived from an EMBL/GenBank/DDBJ whole genome shotgun (WGS) entry which is preliminary data.</text>
</comment>
<gene>
    <name evidence="2" type="ORF">RchiOBHm_Chr6g0279061</name>
</gene>
<proteinExistence type="predicted"/>
<dbReference type="AlphaFoldDB" id="A0A2P6PSZ6"/>
<dbReference type="Proteomes" id="UP000238479">
    <property type="component" value="Chromosome 6"/>
</dbReference>